<organism evidence="4 5">
    <name type="scientific">Kosakonia sacchari</name>
    <dbReference type="NCBI Taxonomy" id="1158459"/>
    <lineage>
        <taxon>Bacteria</taxon>
        <taxon>Pseudomonadati</taxon>
        <taxon>Pseudomonadota</taxon>
        <taxon>Gammaproteobacteria</taxon>
        <taxon>Enterobacterales</taxon>
        <taxon>Enterobacteriaceae</taxon>
        <taxon>Kosakonia</taxon>
    </lineage>
</organism>
<evidence type="ECO:0000256" key="2">
    <source>
        <dbReference type="ARBA" id="ARBA00022694"/>
    </source>
</evidence>
<dbReference type="Gene3D" id="3.40.1260.10">
    <property type="entry name" value="DsrEFH-like"/>
    <property type="match status" value="1"/>
</dbReference>
<keyword evidence="1 3" id="KW-0963">Cytoplasm</keyword>
<comment type="subcellular location">
    <subcellularLocation>
        <location evidence="3">Cytoplasm</location>
    </subcellularLocation>
</comment>
<comment type="function">
    <text evidence="3">Part of a sulfur-relay system required for 2-thiolation of 5-methylaminomethyl-2-thiouridine (mnm(5)s(2)U) at tRNA wobble positions.</text>
</comment>
<dbReference type="GeneID" id="23845835"/>
<sequence length="95" mass="10464">MLHTLSRSPWQCDMASMLRLLRPGDDLLLLSDGVTAALQNGRYVELLLNALITVHALKEDIDARGLGGQISSSVVRVGYTDFVSLTVKNAVQMHW</sequence>
<dbReference type="RefSeq" id="WP_017459898.1">
    <property type="nucleotide sequence ID" value="NZ_FMUI01000020.1"/>
</dbReference>
<evidence type="ECO:0000313" key="4">
    <source>
        <dbReference type="EMBL" id="SCX62853.1"/>
    </source>
</evidence>
<comment type="similarity">
    <text evidence="3">Belongs to the DsrH/TusB family.</text>
</comment>
<protein>
    <recommendedName>
        <fullName evidence="3">Protein TusB</fullName>
    </recommendedName>
    <alternativeName>
        <fullName evidence="3">tRNA 2-thiouridine synthesizing protein B</fullName>
    </alternativeName>
</protein>
<comment type="subunit">
    <text evidence="3">Heterohexamer, formed by a dimer of trimers. The hexameric TusBCD complex contains 2 copies each of TusB, TusC and TusD. The TusBCD complex interacts with TusE.</text>
</comment>
<proteinExistence type="inferred from homology"/>
<evidence type="ECO:0000256" key="1">
    <source>
        <dbReference type="ARBA" id="ARBA00022490"/>
    </source>
</evidence>
<dbReference type="GO" id="GO:1990228">
    <property type="term" value="C:sulfurtransferase complex"/>
    <property type="evidence" value="ECO:0007669"/>
    <property type="project" value="TreeGrafter"/>
</dbReference>
<dbReference type="NCBIfam" id="NF010035">
    <property type="entry name" value="PRK13510.1"/>
    <property type="match status" value="1"/>
</dbReference>
<dbReference type="InterPro" id="IPR023526">
    <property type="entry name" value="Sulphur_relay_TusB"/>
</dbReference>
<dbReference type="HAMAP" id="MF_01564">
    <property type="entry name" value="Thiourid_synth_B"/>
    <property type="match status" value="1"/>
</dbReference>
<dbReference type="Proteomes" id="UP000183569">
    <property type="component" value="Unassembled WGS sequence"/>
</dbReference>
<dbReference type="SUPFAM" id="SSF75169">
    <property type="entry name" value="DsrEFH-like"/>
    <property type="match status" value="1"/>
</dbReference>
<name>A0A1G4ZB74_9ENTR</name>
<evidence type="ECO:0000256" key="3">
    <source>
        <dbReference type="HAMAP-Rule" id="MF_01564"/>
    </source>
</evidence>
<accession>A0A1G4ZB74</accession>
<evidence type="ECO:0000313" key="5">
    <source>
        <dbReference type="Proteomes" id="UP000183569"/>
    </source>
</evidence>
<keyword evidence="2 3" id="KW-0819">tRNA processing</keyword>
<dbReference type="EMBL" id="FMUI01000020">
    <property type="protein sequence ID" value="SCX62853.1"/>
    <property type="molecule type" value="Genomic_DNA"/>
</dbReference>
<dbReference type="PANTHER" id="PTHR37526:SF1">
    <property type="entry name" value="PROTEIN TUSB"/>
    <property type="match status" value="1"/>
</dbReference>
<dbReference type="PANTHER" id="PTHR37526">
    <property type="entry name" value="PROTEIN TUSB"/>
    <property type="match status" value="1"/>
</dbReference>
<dbReference type="GO" id="GO:0002143">
    <property type="term" value="P:tRNA wobble position uridine thiolation"/>
    <property type="evidence" value="ECO:0007669"/>
    <property type="project" value="InterPro"/>
</dbReference>
<dbReference type="InterPro" id="IPR027396">
    <property type="entry name" value="DsrEFH-like"/>
</dbReference>
<gene>
    <name evidence="3" type="primary">tusB</name>
    <name evidence="4" type="ORF">SAMN02927897_04421</name>
</gene>
<dbReference type="InterPro" id="IPR007215">
    <property type="entry name" value="Sulphur_relay_TusB/DsrH"/>
</dbReference>
<comment type="caution">
    <text evidence="4">The sequence shown here is derived from an EMBL/GenBank/DDBJ whole genome shotgun (WGS) entry which is preliminary data.</text>
</comment>
<dbReference type="Pfam" id="PF04077">
    <property type="entry name" value="DsrH"/>
    <property type="match status" value="1"/>
</dbReference>
<reference evidence="4 5" key="1">
    <citation type="submission" date="2016-10" db="EMBL/GenBank/DDBJ databases">
        <authorList>
            <person name="Varghese N."/>
            <person name="Submissions S."/>
        </authorList>
    </citation>
    <scope>NUCLEOTIDE SEQUENCE [LARGE SCALE GENOMIC DNA]</scope>
    <source>
        <strain evidence="4 5">CGMCC 1.12102</strain>
    </source>
</reference>
<dbReference type="AlphaFoldDB" id="A0A1G4ZB74"/>
<dbReference type="NCBIfam" id="TIGR03011">
    <property type="entry name" value="sulf_tusB_dsrH"/>
    <property type="match status" value="1"/>
</dbReference>